<proteinExistence type="predicted"/>
<dbReference type="PANTHER" id="PTHR35391:SF3">
    <property type="entry name" value="FINGER DOMAIN PROTEIN, PUTATIVE (AFU_ORTHOLOGUE AFUA_8G04300)-RELATED"/>
    <property type="match status" value="1"/>
</dbReference>
<dbReference type="PANTHER" id="PTHR35391">
    <property type="entry name" value="C2H2-TYPE DOMAIN-CONTAINING PROTEIN-RELATED"/>
    <property type="match status" value="1"/>
</dbReference>
<evidence type="ECO:0000313" key="3">
    <source>
        <dbReference type="EMBL" id="KAF1921970.1"/>
    </source>
</evidence>
<reference evidence="3" key="1">
    <citation type="journal article" date="2020" name="Stud. Mycol.">
        <title>101 Dothideomycetes genomes: a test case for predicting lifestyles and emergence of pathogens.</title>
        <authorList>
            <person name="Haridas S."/>
            <person name="Albert R."/>
            <person name="Binder M."/>
            <person name="Bloem J."/>
            <person name="Labutti K."/>
            <person name="Salamov A."/>
            <person name="Andreopoulos B."/>
            <person name="Baker S."/>
            <person name="Barry K."/>
            <person name="Bills G."/>
            <person name="Bluhm B."/>
            <person name="Cannon C."/>
            <person name="Castanera R."/>
            <person name="Culley D."/>
            <person name="Daum C."/>
            <person name="Ezra D."/>
            <person name="Gonzalez J."/>
            <person name="Henrissat B."/>
            <person name="Kuo A."/>
            <person name="Liang C."/>
            <person name="Lipzen A."/>
            <person name="Lutzoni F."/>
            <person name="Magnuson J."/>
            <person name="Mondo S."/>
            <person name="Nolan M."/>
            <person name="Ohm R."/>
            <person name="Pangilinan J."/>
            <person name="Park H.-J."/>
            <person name="Ramirez L."/>
            <person name="Alfaro M."/>
            <person name="Sun H."/>
            <person name="Tritt A."/>
            <person name="Yoshinaga Y."/>
            <person name="Zwiers L.-H."/>
            <person name="Turgeon B."/>
            <person name="Goodwin S."/>
            <person name="Spatafora J."/>
            <person name="Crous P."/>
            <person name="Grigoriev I."/>
        </authorList>
    </citation>
    <scope>NUCLEOTIDE SEQUENCE</scope>
    <source>
        <strain evidence="3">HMLAC05119</strain>
    </source>
</reference>
<name>A0A6A5R452_AMPQU</name>
<accession>A0A6A5R452</accession>
<keyword evidence="4" id="KW-1185">Reference proteome</keyword>
<dbReference type="AlphaFoldDB" id="A0A6A5R452"/>
<feature type="compositionally biased region" description="Basic and acidic residues" evidence="1">
    <location>
        <begin position="317"/>
        <end position="329"/>
    </location>
</feature>
<dbReference type="EMBL" id="ML979132">
    <property type="protein sequence ID" value="KAF1921970.1"/>
    <property type="molecule type" value="Genomic_DNA"/>
</dbReference>
<protein>
    <recommendedName>
        <fullName evidence="2">C2H2-type domain-containing protein</fullName>
    </recommendedName>
</protein>
<organism evidence="3 4">
    <name type="scientific">Ampelomyces quisqualis</name>
    <name type="common">Powdery mildew agent</name>
    <dbReference type="NCBI Taxonomy" id="50730"/>
    <lineage>
        <taxon>Eukaryota</taxon>
        <taxon>Fungi</taxon>
        <taxon>Dikarya</taxon>
        <taxon>Ascomycota</taxon>
        <taxon>Pezizomycotina</taxon>
        <taxon>Dothideomycetes</taxon>
        <taxon>Pleosporomycetidae</taxon>
        <taxon>Pleosporales</taxon>
        <taxon>Pleosporineae</taxon>
        <taxon>Phaeosphaeriaceae</taxon>
        <taxon>Ampelomyces</taxon>
    </lineage>
</organism>
<feature type="region of interest" description="Disordered" evidence="1">
    <location>
        <begin position="310"/>
        <end position="329"/>
    </location>
</feature>
<dbReference type="SMART" id="SM00355">
    <property type="entry name" value="ZnF_C2H2"/>
    <property type="match status" value="3"/>
</dbReference>
<feature type="domain" description="C2H2-type" evidence="2">
    <location>
        <begin position="256"/>
        <end position="278"/>
    </location>
</feature>
<evidence type="ECO:0000313" key="4">
    <source>
        <dbReference type="Proteomes" id="UP000800096"/>
    </source>
</evidence>
<feature type="domain" description="C2H2-type" evidence="2">
    <location>
        <begin position="204"/>
        <end position="234"/>
    </location>
</feature>
<dbReference type="InterPro" id="IPR013087">
    <property type="entry name" value="Znf_C2H2_type"/>
</dbReference>
<evidence type="ECO:0000259" key="2">
    <source>
        <dbReference type="SMART" id="SM00355"/>
    </source>
</evidence>
<gene>
    <name evidence="3" type="ORF">BDU57DRAFT_564223</name>
</gene>
<feature type="domain" description="C2H2-type" evidence="2">
    <location>
        <begin position="175"/>
        <end position="198"/>
    </location>
</feature>
<sequence length="329" mass="37300">MGTIWAQRLQDSGSILSSNLMLTASLKASTKSLNALSICLDNLPASFKLTSIDTRGTCRIEVPPYYHEYLTCEISNKHNPTISEYQDIYCQNARRSSTPLSEKQHRLLRQWYQDFVQPDMAPDISDARLAGFATAIHTRKDQLPSHALALVERYVSICRRRSQNGDRRSVNTGLYRCTFGCGYCTKCVFDWRRHEETHKSQELWLCSICAAADVNNPFLVNRKDNFLKHVADKHAQMAAETLLEKGKVPFVPRKEWECARCAEDSGSWDERCRHVLGHFEDEVERGMERVKMVHEEDGDDGDAMGAVAESVAGGTCVDERRGSDVEKTE</sequence>
<evidence type="ECO:0000256" key="1">
    <source>
        <dbReference type="SAM" id="MobiDB-lite"/>
    </source>
</evidence>
<dbReference type="Proteomes" id="UP000800096">
    <property type="component" value="Unassembled WGS sequence"/>
</dbReference>
<dbReference type="OrthoDB" id="10056939at2759"/>